<feature type="compositionally biased region" description="Polar residues" evidence="1">
    <location>
        <begin position="174"/>
        <end position="221"/>
    </location>
</feature>
<feature type="compositionally biased region" description="Low complexity" evidence="1">
    <location>
        <begin position="568"/>
        <end position="597"/>
    </location>
</feature>
<dbReference type="EMBL" id="CAKOGP040001869">
    <property type="protein sequence ID" value="CAJ1954514.1"/>
    <property type="molecule type" value="Genomic_DNA"/>
</dbReference>
<feature type="compositionally biased region" description="Low complexity" evidence="1">
    <location>
        <begin position="350"/>
        <end position="363"/>
    </location>
</feature>
<dbReference type="Proteomes" id="UP001295423">
    <property type="component" value="Unassembled WGS sequence"/>
</dbReference>
<evidence type="ECO:0000313" key="3">
    <source>
        <dbReference type="Proteomes" id="UP001295423"/>
    </source>
</evidence>
<feature type="region of interest" description="Disordered" evidence="1">
    <location>
        <begin position="1"/>
        <end position="20"/>
    </location>
</feature>
<feature type="compositionally biased region" description="Polar residues" evidence="1">
    <location>
        <begin position="1274"/>
        <end position="1302"/>
    </location>
</feature>
<feature type="compositionally biased region" description="Polar residues" evidence="1">
    <location>
        <begin position="283"/>
        <end position="295"/>
    </location>
</feature>
<feature type="compositionally biased region" description="Polar residues" evidence="1">
    <location>
        <begin position="307"/>
        <end position="319"/>
    </location>
</feature>
<feature type="compositionally biased region" description="Polar residues" evidence="1">
    <location>
        <begin position="510"/>
        <end position="528"/>
    </location>
</feature>
<evidence type="ECO:0000256" key="1">
    <source>
        <dbReference type="SAM" id="MobiDB-lite"/>
    </source>
</evidence>
<sequence>MSFSVRNRAAMFEKPGRVDTEAEVVTIPATKVVASPVSPAKSAVSSISYKSANSAASPLGAGPYKSYRNNQRKGEGSPRTKSRSTTPNRSSRSSAEQGSTTPKRATASQRLSTSPRPVSPHKSSRQQRSASPSPRGSTVSTRVSSPQKMTVQQRSASPSPRGSGSTVSTRVSSPQKSTMQQRSASPSPRESGSTTSTRVSSPRKSTTQQRSASPSVRGSTVSPRESSPRKSLSPRKKPQIKPTGKIVSPFLSTNDVSSKPVVLPLKSPTKPRGWGTDGLKSSGLVSQSPFRNASRSHSRDVTESRDTSSNSWSKKNVSAEQRDSVEQRDESSLKNSLDAASVVMEEEKSQTGSSNASSRSSLSAKELGDVAKRALDIGKRKTQKSKPVPGPNQASSPSSKLSGTPSYLNNSSNQRSASPYKGRTTTPSIITKEDDVSASWGAHLKSVSPAKVSSPHKSPAADATWLSKSASPSAGSAKEDDNKSIASASWGANLKSVSPAKVSSPHKSPAPNTAWLSKAASPSNSGQMASSSPKASPAKSWQVTTVQPSSPRFAPQSSPKSPKKFLQPSSPRRTPVSSPKADVKSASPVTSAVSSTANGRVKSRAAAVAAARKNRTAAKGTNSAEARRAILASTMQQKEKKGEISKLSDDVEDVSARLGMKASRVLAMKNSQSKSDHNRGDEIGSSVSVESGSRSRRFDHPAFASRGYAKNSNNKDAEKPFSTELMSSFRHFSAARTDTEKTQQQKSKVAKVDSFGFPEQEESMHSTNVGFTPRNEDNIYLNNFSMMSSMHEQMTPSNTGMRTTRSNHSMAQSMISTTPTGHRKPTGELDYMLKTPSVSQRSTLEATEGNTAFDSKSVHSVATGKITNSPPGFVLKEGGEKHVVGTTANANDEFIDQFFNDFDADAPSPKDSTAGTDVSEPLAMEALNLPEDANGEVGDGANDTSSSKRSVNTSIRTGLSSIQNDLTQDNGSKSMRSGLSGVFPENNSQHKPTNATKPLPDTIREEEEREVLSAMASQAGTQTREGDRDTLFDGASFQSKTLKDGQNDTLFEGVSHASSHKSGSWWKGKKVKTSLKNALSKKSPRNANPVEDDIFGDLEEDNNAAQKKRSRTKTPQSTKMERQTKQVTPKSTKVHDRSGTKLELEENTDVESEITTSILGDGKKVMVDRLLTARNETRSAHTRSADSPSTKDKSTSEKSVSNHSRHNRTASIFLNLGCGLGEMLDGTFCNYPTTQTPTSKRGDEKSESQTDTCNLSVKEEQIWKEWENRDESESNGSHTRSDGKSSVNGVSQLHGNDLSTLSAREDTDATSQPMREGSESATGQLVDSDEAMAEAKQAAKREETRHSRYSALSASTPMALSNNQRSLVEKFSKHLSSDGVEVLKLNTKKQWQVRYFTICKEQVALTAHEALKPSGDVAQCPKALLWVKKFSPKSTYGLANIDKYGHGGMMLASLVNIHVDSRVEQKNPVPKKMQDKFKKAVTVTLEYNFDGSVKTVEFLCRDNDQAQFLCTCIRVSRDLLKREESLRQRLKEI</sequence>
<feature type="compositionally biased region" description="Basic and acidic residues" evidence="1">
    <location>
        <begin position="1257"/>
        <end position="1272"/>
    </location>
</feature>
<feature type="region of interest" description="Disordered" evidence="1">
    <location>
        <begin position="667"/>
        <end position="719"/>
    </location>
</feature>
<feature type="compositionally biased region" description="Low complexity" evidence="1">
    <location>
        <begin position="467"/>
        <end position="476"/>
    </location>
</feature>
<feature type="compositionally biased region" description="Acidic residues" evidence="1">
    <location>
        <begin position="1090"/>
        <end position="1102"/>
    </location>
</feature>
<feature type="compositionally biased region" description="Polar residues" evidence="1">
    <location>
        <begin position="985"/>
        <end position="996"/>
    </location>
</feature>
<feature type="compositionally biased region" description="Low complexity" evidence="1">
    <location>
        <begin position="126"/>
        <end position="137"/>
    </location>
</feature>
<feature type="compositionally biased region" description="Polar residues" evidence="1">
    <location>
        <begin position="138"/>
        <end position="151"/>
    </location>
</feature>
<feature type="compositionally biased region" description="Basic and acidic residues" evidence="1">
    <location>
        <begin position="366"/>
        <end position="379"/>
    </location>
</feature>
<feature type="compositionally biased region" description="Polar residues" evidence="1">
    <location>
        <begin position="47"/>
        <end position="56"/>
    </location>
</feature>
<feature type="region of interest" description="Disordered" evidence="1">
    <location>
        <begin position="1173"/>
        <end position="1205"/>
    </location>
</feature>
<feature type="compositionally biased region" description="Basic and acidic residues" evidence="1">
    <location>
        <begin position="1133"/>
        <end position="1144"/>
    </location>
</feature>
<feature type="compositionally biased region" description="Polar residues" evidence="1">
    <location>
        <begin position="942"/>
        <end position="977"/>
    </location>
</feature>
<feature type="region of interest" description="Disordered" evidence="1">
    <location>
        <begin position="1077"/>
        <end position="1150"/>
    </location>
</feature>
<feature type="region of interest" description="Disordered" evidence="1">
    <location>
        <begin position="33"/>
        <end position="650"/>
    </location>
</feature>
<feature type="compositionally biased region" description="Low complexity" evidence="1">
    <location>
        <begin position="79"/>
        <end position="94"/>
    </location>
</feature>
<gene>
    <name evidence="2" type="ORF">CYCCA115_LOCUS15107</name>
</gene>
<feature type="compositionally biased region" description="Polar residues" evidence="1">
    <location>
        <begin position="541"/>
        <end position="560"/>
    </location>
</feature>
<feature type="region of interest" description="Disordered" evidence="1">
    <location>
        <begin position="1235"/>
        <end position="1356"/>
    </location>
</feature>
<reference evidence="2" key="1">
    <citation type="submission" date="2023-08" db="EMBL/GenBank/DDBJ databases">
        <authorList>
            <person name="Audoor S."/>
            <person name="Bilcke G."/>
        </authorList>
    </citation>
    <scope>NUCLEOTIDE SEQUENCE</scope>
</reference>
<feature type="compositionally biased region" description="Low complexity" evidence="1">
    <location>
        <begin position="529"/>
        <end position="540"/>
    </location>
</feature>
<feature type="compositionally biased region" description="Basic and acidic residues" evidence="1">
    <location>
        <begin position="320"/>
        <end position="332"/>
    </location>
</feature>
<feature type="compositionally biased region" description="Polar residues" evidence="1">
    <location>
        <begin position="407"/>
        <end position="429"/>
    </location>
</feature>
<feature type="compositionally biased region" description="Polar residues" evidence="1">
    <location>
        <begin position="95"/>
        <end position="116"/>
    </location>
</feature>
<feature type="compositionally biased region" description="Low complexity" evidence="1">
    <location>
        <begin position="395"/>
        <end position="406"/>
    </location>
</feature>
<feature type="compositionally biased region" description="Basic and acidic residues" evidence="1">
    <location>
        <begin position="637"/>
        <end position="649"/>
    </location>
</feature>
<organism evidence="2 3">
    <name type="scientific">Cylindrotheca closterium</name>
    <dbReference type="NCBI Taxonomy" id="2856"/>
    <lineage>
        <taxon>Eukaryota</taxon>
        <taxon>Sar</taxon>
        <taxon>Stramenopiles</taxon>
        <taxon>Ochrophyta</taxon>
        <taxon>Bacillariophyta</taxon>
        <taxon>Bacillariophyceae</taxon>
        <taxon>Bacillariophycidae</taxon>
        <taxon>Bacillariales</taxon>
        <taxon>Bacillariaceae</taxon>
        <taxon>Cylindrotheca</taxon>
    </lineage>
</organism>
<feature type="compositionally biased region" description="Polar residues" evidence="1">
    <location>
        <begin position="1309"/>
        <end position="1325"/>
    </location>
</feature>
<feature type="region of interest" description="Disordered" evidence="1">
    <location>
        <begin position="930"/>
        <end position="1031"/>
    </location>
</feature>
<feature type="compositionally biased region" description="Basic and acidic residues" evidence="1">
    <location>
        <begin position="1337"/>
        <end position="1346"/>
    </location>
</feature>
<feature type="compositionally biased region" description="Basic and acidic residues" evidence="1">
    <location>
        <begin position="297"/>
        <end position="306"/>
    </location>
</feature>
<feature type="compositionally biased region" description="Low complexity" evidence="1">
    <location>
        <begin position="33"/>
        <end position="46"/>
    </location>
</feature>
<protein>
    <submittedName>
        <fullName evidence="2">Uncharacterized protein</fullName>
    </submittedName>
</protein>
<evidence type="ECO:0000313" key="2">
    <source>
        <dbReference type="EMBL" id="CAJ1954514.1"/>
    </source>
</evidence>
<feature type="compositionally biased region" description="Low complexity" evidence="1">
    <location>
        <begin position="152"/>
        <end position="173"/>
    </location>
</feature>
<name>A0AAD2FW79_9STRA</name>
<accession>A0AAD2FW79</accession>
<feature type="compositionally biased region" description="Low complexity" evidence="1">
    <location>
        <begin position="222"/>
        <end position="231"/>
    </location>
</feature>
<keyword evidence="3" id="KW-1185">Reference proteome</keyword>
<comment type="caution">
    <text evidence="2">The sequence shown here is derived from an EMBL/GenBank/DDBJ whole genome shotgun (WGS) entry which is preliminary data.</text>
</comment>
<proteinExistence type="predicted"/>